<name>A0ABS0WU67_9FLAO</name>
<dbReference type="EMBL" id="JAEHFJ010000007">
    <property type="protein sequence ID" value="MBJ2175531.1"/>
    <property type="molecule type" value="Genomic_DNA"/>
</dbReference>
<feature type="region of interest" description="Disordered" evidence="1">
    <location>
        <begin position="168"/>
        <end position="207"/>
    </location>
</feature>
<gene>
    <name evidence="4" type="ORF">JBL43_14865</name>
</gene>
<dbReference type="RefSeq" id="WP_198842187.1">
    <property type="nucleotide sequence ID" value="NZ_JAEHFJ010000007.1"/>
</dbReference>
<evidence type="ECO:0000313" key="4">
    <source>
        <dbReference type="EMBL" id="MBJ2175531.1"/>
    </source>
</evidence>
<evidence type="ECO:0000256" key="3">
    <source>
        <dbReference type="SAM" id="SignalP"/>
    </source>
</evidence>
<keyword evidence="3" id="KW-0732">Signal</keyword>
<evidence type="ECO:0000313" key="5">
    <source>
        <dbReference type="Proteomes" id="UP000623301"/>
    </source>
</evidence>
<keyword evidence="2" id="KW-1133">Transmembrane helix</keyword>
<protein>
    <submittedName>
        <fullName evidence="4">tRNA (Guanine-N1)-methyltransferase</fullName>
    </submittedName>
</protein>
<dbReference type="Proteomes" id="UP000623301">
    <property type="component" value="Unassembled WGS sequence"/>
</dbReference>
<accession>A0ABS0WU67</accession>
<feature type="compositionally biased region" description="Basic and acidic residues" evidence="1">
    <location>
        <begin position="168"/>
        <end position="199"/>
    </location>
</feature>
<evidence type="ECO:0000256" key="2">
    <source>
        <dbReference type="SAM" id="Phobius"/>
    </source>
</evidence>
<organism evidence="4 5">
    <name type="scientific">Aureibaculum flavum</name>
    <dbReference type="NCBI Taxonomy" id="2795986"/>
    <lineage>
        <taxon>Bacteria</taxon>
        <taxon>Pseudomonadati</taxon>
        <taxon>Bacteroidota</taxon>
        <taxon>Flavobacteriia</taxon>
        <taxon>Flavobacteriales</taxon>
        <taxon>Flavobacteriaceae</taxon>
        <taxon>Aureibaculum</taxon>
    </lineage>
</organism>
<comment type="caution">
    <text evidence="4">The sequence shown here is derived from an EMBL/GenBank/DDBJ whole genome shotgun (WGS) entry which is preliminary data.</text>
</comment>
<feature type="transmembrane region" description="Helical" evidence="2">
    <location>
        <begin position="128"/>
        <end position="148"/>
    </location>
</feature>
<keyword evidence="5" id="KW-1185">Reference proteome</keyword>
<keyword evidence="2" id="KW-0812">Transmembrane</keyword>
<proteinExistence type="predicted"/>
<sequence length="207" mass="23792">MKFAKILITFLLCVSTTGIIFAQEEEDKGSLNSGTIESQFDYMYKKSPKWEDYRSVKTNNLFKFKNNVIDSLKEARKIYAESQNVVSAQKIEIDSLNVKLEATKGNLSAVTEEKDSIKLLGIPMSKTGYNTILWTIIAALTGLLLFFIGKFKRSNTVTVDAKKAKAEIEEEYESHRQRSIEREQKLRRELQDELNKQKYSENATKKK</sequence>
<reference evidence="4 5" key="1">
    <citation type="submission" date="2020-12" db="EMBL/GenBank/DDBJ databases">
        <title>Aureibaculum luteum sp. nov. and Aureibaculum flavum sp. nov., novel members of the family Flavobacteriaceae isolated from Antarctic intertidal sediments.</title>
        <authorList>
            <person name="He X."/>
            <person name="Zhang X."/>
        </authorList>
    </citation>
    <scope>NUCLEOTIDE SEQUENCE [LARGE SCALE GENOMIC DNA]</scope>
    <source>
        <strain evidence="4 5">A20</strain>
    </source>
</reference>
<evidence type="ECO:0000256" key="1">
    <source>
        <dbReference type="SAM" id="MobiDB-lite"/>
    </source>
</evidence>
<feature type="chain" id="PRO_5047131668" evidence="3">
    <location>
        <begin position="23"/>
        <end position="207"/>
    </location>
</feature>
<keyword evidence="2" id="KW-0472">Membrane</keyword>
<feature type="signal peptide" evidence="3">
    <location>
        <begin position="1"/>
        <end position="22"/>
    </location>
</feature>